<organism evidence="2 3">
    <name type="scientific">Rhodovastum atsumiense</name>
    <dbReference type="NCBI Taxonomy" id="504468"/>
    <lineage>
        <taxon>Bacteria</taxon>
        <taxon>Pseudomonadati</taxon>
        <taxon>Pseudomonadota</taxon>
        <taxon>Alphaproteobacteria</taxon>
        <taxon>Acetobacterales</taxon>
        <taxon>Acetobacteraceae</taxon>
        <taxon>Rhodovastum</taxon>
    </lineage>
</organism>
<dbReference type="InterPro" id="IPR041698">
    <property type="entry name" value="Methyltransf_25"/>
</dbReference>
<keyword evidence="2" id="KW-0489">Methyltransferase</keyword>
<dbReference type="SUPFAM" id="SSF53335">
    <property type="entry name" value="S-adenosyl-L-methionine-dependent methyltransferases"/>
    <property type="match status" value="1"/>
</dbReference>
<sequence length="207" mass="22842">MTHRSDLDHWNSRFAGEDYVFGTEPNRFLAAQAPRLPRRGRALTIADGEGRNGVWLARQGLEVTSVEFAPAAIAKARRLADQQGVSLDIVQADLATWDWGAPRFDVVAGIFFQFAGPDLRDVIFRRMQEVLLPGGLLLIEGYTPAQLRHGTGGPSQVENLYTEALLRDAFAGMEILHLAEYETDLREGSRHAGRSAVIDLVACRPMG</sequence>
<name>A0A5M6J3F2_9PROT</name>
<feature type="domain" description="Methyltransferase" evidence="1">
    <location>
        <begin position="43"/>
        <end position="135"/>
    </location>
</feature>
<dbReference type="InterPro" id="IPR029063">
    <property type="entry name" value="SAM-dependent_MTases_sf"/>
</dbReference>
<gene>
    <name evidence="2" type="ORF">F1189_02780</name>
</gene>
<dbReference type="CDD" id="cd02440">
    <property type="entry name" value="AdoMet_MTases"/>
    <property type="match status" value="1"/>
</dbReference>
<dbReference type="OrthoDB" id="9786503at2"/>
<comment type="caution">
    <text evidence="2">The sequence shown here is derived from an EMBL/GenBank/DDBJ whole genome shotgun (WGS) entry which is preliminary data.</text>
</comment>
<protein>
    <submittedName>
        <fullName evidence="2">Class I SAM-dependent methyltransferase</fullName>
    </submittedName>
</protein>
<dbReference type="RefSeq" id="WP_150039080.1">
    <property type="nucleotide sequence ID" value="NZ_OW485601.1"/>
</dbReference>
<evidence type="ECO:0000313" key="3">
    <source>
        <dbReference type="Proteomes" id="UP000325255"/>
    </source>
</evidence>
<keyword evidence="2" id="KW-0808">Transferase</keyword>
<accession>A0A5M6J3F2</accession>
<keyword evidence="3" id="KW-1185">Reference proteome</keyword>
<dbReference type="GO" id="GO:0032259">
    <property type="term" value="P:methylation"/>
    <property type="evidence" value="ECO:0007669"/>
    <property type="project" value="UniProtKB-KW"/>
</dbReference>
<evidence type="ECO:0000259" key="1">
    <source>
        <dbReference type="Pfam" id="PF13649"/>
    </source>
</evidence>
<proteinExistence type="predicted"/>
<evidence type="ECO:0000313" key="2">
    <source>
        <dbReference type="EMBL" id="KAA5614138.1"/>
    </source>
</evidence>
<dbReference type="Gene3D" id="3.40.50.150">
    <property type="entry name" value="Vaccinia Virus protein VP39"/>
    <property type="match status" value="1"/>
</dbReference>
<dbReference type="Pfam" id="PF13649">
    <property type="entry name" value="Methyltransf_25"/>
    <property type="match status" value="1"/>
</dbReference>
<dbReference type="EMBL" id="VWPK01000003">
    <property type="protein sequence ID" value="KAA5614138.1"/>
    <property type="molecule type" value="Genomic_DNA"/>
</dbReference>
<reference evidence="2 3" key="1">
    <citation type="submission" date="2019-09" db="EMBL/GenBank/DDBJ databases">
        <title>Genome sequence of Rhodovastum atsumiense, a diverse member of the Acetobacteraceae family of non-sulfur purple photosynthetic bacteria.</title>
        <authorList>
            <person name="Meyer T."/>
            <person name="Kyndt J."/>
        </authorList>
    </citation>
    <scope>NUCLEOTIDE SEQUENCE [LARGE SCALE GENOMIC DNA]</scope>
    <source>
        <strain evidence="2 3">DSM 21279</strain>
    </source>
</reference>
<dbReference type="GO" id="GO:0008168">
    <property type="term" value="F:methyltransferase activity"/>
    <property type="evidence" value="ECO:0007669"/>
    <property type="project" value="UniProtKB-KW"/>
</dbReference>
<dbReference type="Proteomes" id="UP000325255">
    <property type="component" value="Unassembled WGS sequence"/>
</dbReference>
<dbReference type="AlphaFoldDB" id="A0A5M6J3F2"/>